<evidence type="ECO:0000313" key="2">
    <source>
        <dbReference type="WBParaSite" id="Hba_05458"/>
    </source>
</evidence>
<evidence type="ECO:0000313" key="1">
    <source>
        <dbReference type="Proteomes" id="UP000095283"/>
    </source>
</evidence>
<dbReference type="AlphaFoldDB" id="A0A1I7WK96"/>
<name>A0A1I7WK96_HETBA</name>
<organism evidence="1 2">
    <name type="scientific">Heterorhabditis bacteriophora</name>
    <name type="common">Entomopathogenic nematode worm</name>
    <dbReference type="NCBI Taxonomy" id="37862"/>
    <lineage>
        <taxon>Eukaryota</taxon>
        <taxon>Metazoa</taxon>
        <taxon>Ecdysozoa</taxon>
        <taxon>Nematoda</taxon>
        <taxon>Chromadorea</taxon>
        <taxon>Rhabditida</taxon>
        <taxon>Rhabditina</taxon>
        <taxon>Rhabditomorpha</taxon>
        <taxon>Strongyloidea</taxon>
        <taxon>Heterorhabditidae</taxon>
        <taxon>Heterorhabditis</taxon>
    </lineage>
</organism>
<dbReference type="Proteomes" id="UP000095283">
    <property type="component" value="Unplaced"/>
</dbReference>
<accession>A0A1I7WK96</accession>
<proteinExistence type="predicted"/>
<protein>
    <submittedName>
        <fullName evidence="2">Uncharacterized protein</fullName>
    </submittedName>
</protein>
<dbReference type="WBParaSite" id="Hba_05458">
    <property type="protein sequence ID" value="Hba_05458"/>
    <property type="gene ID" value="Hba_05458"/>
</dbReference>
<sequence>MTDHLSYLQGHGPLSESSLEIGRIIIRKHAMDRQTECHICVFDVINGNLPRQFLLRKVVLVRDNLKRFEY</sequence>
<keyword evidence="1" id="KW-1185">Reference proteome</keyword>
<reference evidence="2" key="1">
    <citation type="submission" date="2016-11" db="UniProtKB">
        <authorList>
            <consortium name="WormBaseParasite"/>
        </authorList>
    </citation>
    <scope>IDENTIFICATION</scope>
</reference>